<feature type="compositionally biased region" description="Basic and acidic residues" evidence="1">
    <location>
        <begin position="58"/>
        <end position="76"/>
    </location>
</feature>
<evidence type="ECO:0000313" key="3">
    <source>
        <dbReference type="Proteomes" id="UP000053144"/>
    </source>
</evidence>
<accession>A0A0L9U748</accession>
<evidence type="ECO:0000313" key="2">
    <source>
        <dbReference type="EMBL" id="KOM38269.1"/>
    </source>
</evidence>
<name>A0A0L9U748_PHAAN</name>
<dbReference type="AlphaFoldDB" id="A0A0L9U748"/>
<proteinExistence type="predicted"/>
<dbReference type="EMBL" id="CM003373">
    <property type="protein sequence ID" value="KOM38269.1"/>
    <property type="molecule type" value="Genomic_DNA"/>
</dbReference>
<feature type="region of interest" description="Disordered" evidence="1">
    <location>
        <begin position="58"/>
        <end position="85"/>
    </location>
</feature>
<protein>
    <submittedName>
        <fullName evidence="2">Uncharacterized protein</fullName>
    </submittedName>
</protein>
<dbReference type="Proteomes" id="UP000053144">
    <property type="component" value="Chromosome 3"/>
</dbReference>
<gene>
    <name evidence="2" type="ORF">LR48_Vigan03g165100</name>
</gene>
<dbReference type="Gramene" id="KOM38269">
    <property type="protein sequence ID" value="KOM38269"/>
    <property type="gene ID" value="LR48_Vigan03g165100"/>
</dbReference>
<evidence type="ECO:0000256" key="1">
    <source>
        <dbReference type="SAM" id="MobiDB-lite"/>
    </source>
</evidence>
<sequence length="113" mass="12828">MTPKLRASGAQAPQKGCPMGERWFTALKLQTGRPSFMLLALKKGHPGGLKMKLMKEVKRERDGDRKGHENCKRRESASTAQRQLPLSGTFQYPLAPLRGKLALRGRSEMRYYR</sequence>
<reference evidence="3" key="1">
    <citation type="journal article" date="2015" name="Proc. Natl. Acad. Sci. U.S.A.">
        <title>Genome sequencing of adzuki bean (Vigna angularis) provides insight into high starch and low fat accumulation and domestication.</title>
        <authorList>
            <person name="Yang K."/>
            <person name="Tian Z."/>
            <person name="Chen C."/>
            <person name="Luo L."/>
            <person name="Zhao B."/>
            <person name="Wang Z."/>
            <person name="Yu L."/>
            <person name="Li Y."/>
            <person name="Sun Y."/>
            <person name="Li W."/>
            <person name="Chen Y."/>
            <person name="Li Y."/>
            <person name="Zhang Y."/>
            <person name="Ai D."/>
            <person name="Zhao J."/>
            <person name="Shang C."/>
            <person name="Ma Y."/>
            <person name="Wu B."/>
            <person name="Wang M."/>
            <person name="Gao L."/>
            <person name="Sun D."/>
            <person name="Zhang P."/>
            <person name="Guo F."/>
            <person name="Wang W."/>
            <person name="Li Y."/>
            <person name="Wang J."/>
            <person name="Varshney R.K."/>
            <person name="Wang J."/>
            <person name="Ling H.Q."/>
            <person name="Wan P."/>
        </authorList>
    </citation>
    <scope>NUCLEOTIDE SEQUENCE</scope>
    <source>
        <strain evidence="3">cv. Jingnong 6</strain>
    </source>
</reference>
<organism evidence="2 3">
    <name type="scientific">Phaseolus angularis</name>
    <name type="common">Azuki bean</name>
    <name type="synonym">Vigna angularis</name>
    <dbReference type="NCBI Taxonomy" id="3914"/>
    <lineage>
        <taxon>Eukaryota</taxon>
        <taxon>Viridiplantae</taxon>
        <taxon>Streptophyta</taxon>
        <taxon>Embryophyta</taxon>
        <taxon>Tracheophyta</taxon>
        <taxon>Spermatophyta</taxon>
        <taxon>Magnoliopsida</taxon>
        <taxon>eudicotyledons</taxon>
        <taxon>Gunneridae</taxon>
        <taxon>Pentapetalae</taxon>
        <taxon>rosids</taxon>
        <taxon>fabids</taxon>
        <taxon>Fabales</taxon>
        <taxon>Fabaceae</taxon>
        <taxon>Papilionoideae</taxon>
        <taxon>50 kb inversion clade</taxon>
        <taxon>NPAAA clade</taxon>
        <taxon>indigoferoid/millettioid clade</taxon>
        <taxon>Phaseoleae</taxon>
        <taxon>Vigna</taxon>
    </lineage>
</organism>